<dbReference type="CDD" id="cd00293">
    <property type="entry name" value="USP-like"/>
    <property type="match status" value="1"/>
</dbReference>
<feature type="domain" description="UspA" evidence="3">
    <location>
        <begin position="3"/>
        <end position="146"/>
    </location>
</feature>
<dbReference type="Pfam" id="PF00582">
    <property type="entry name" value="Usp"/>
    <property type="match status" value="1"/>
</dbReference>
<dbReference type="InterPro" id="IPR014729">
    <property type="entry name" value="Rossmann-like_a/b/a_fold"/>
</dbReference>
<evidence type="ECO:0000256" key="1">
    <source>
        <dbReference type="ARBA" id="ARBA00008791"/>
    </source>
</evidence>
<dbReference type="PRINTS" id="PR01438">
    <property type="entry name" value="UNVRSLSTRESS"/>
</dbReference>
<evidence type="ECO:0000256" key="2">
    <source>
        <dbReference type="PIRNR" id="PIRNR006276"/>
    </source>
</evidence>
<dbReference type="GO" id="GO:0005737">
    <property type="term" value="C:cytoplasm"/>
    <property type="evidence" value="ECO:0007669"/>
    <property type="project" value="UniProtKB-SubCell"/>
</dbReference>
<keyword evidence="5" id="KW-1185">Reference proteome</keyword>
<comment type="subcellular location">
    <subcellularLocation>
        <location evidence="2">Cytoplasm</location>
    </subcellularLocation>
</comment>
<dbReference type="RefSeq" id="WP_086203783.1">
    <property type="nucleotide sequence ID" value="NZ_NEGB01000005.1"/>
</dbReference>
<dbReference type="STRING" id="1977882.B9T28_09715"/>
<dbReference type="Gene3D" id="3.40.50.620">
    <property type="entry name" value="HUPs"/>
    <property type="match status" value="1"/>
</dbReference>
<comment type="caution">
    <text evidence="4">The sequence shown here is derived from an EMBL/GenBank/DDBJ whole genome shotgun (WGS) entry which is preliminary data.</text>
</comment>
<evidence type="ECO:0000259" key="3">
    <source>
        <dbReference type="Pfam" id="PF00582"/>
    </source>
</evidence>
<dbReference type="PANTHER" id="PTHR46268">
    <property type="entry name" value="STRESS RESPONSE PROTEIN NHAX"/>
    <property type="match status" value="1"/>
</dbReference>
<organism evidence="4 5">
    <name type="scientific">Acinetobacter silvestris</name>
    <dbReference type="NCBI Taxonomy" id="1977882"/>
    <lineage>
        <taxon>Bacteria</taxon>
        <taxon>Pseudomonadati</taxon>
        <taxon>Pseudomonadota</taxon>
        <taxon>Gammaproteobacteria</taxon>
        <taxon>Moraxellales</taxon>
        <taxon>Moraxellaceae</taxon>
        <taxon>Acinetobacter</taxon>
    </lineage>
</organism>
<dbReference type="Proteomes" id="UP000242765">
    <property type="component" value="Unassembled WGS sequence"/>
</dbReference>
<accession>A0A1Y3CGM7</accession>
<dbReference type="PANTHER" id="PTHR46268:SF15">
    <property type="entry name" value="UNIVERSAL STRESS PROTEIN HP_0031"/>
    <property type="match status" value="1"/>
</dbReference>
<dbReference type="EMBL" id="NEGB01000005">
    <property type="protein sequence ID" value="OTG65061.1"/>
    <property type="molecule type" value="Genomic_DNA"/>
</dbReference>
<dbReference type="InterPro" id="IPR006015">
    <property type="entry name" value="Universal_stress_UspA"/>
</dbReference>
<protein>
    <recommendedName>
        <fullName evidence="2">Universal stress protein</fullName>
    </recommendedName>
</protein>
<dbReference type="SUPFAM" id="SSF52402">
    <property type="entry name" value="Adenine nucleotide alpha hydrolases-like"/>
    <property type="match status" value="1"/>
</dbReference>
<gene>
    <name evidence="4" type="ORF">B9T28_09715</name>
</gene>
<dbReference type="PIRSF" id="PIRSF006276">
    <property type="entry name" value="UspA"/>
    <property type="match status" value="1"/>
</dbReference>
<sequence length="149" mass="16105">MSYKHILIPVDDSPISYAAIEHAEKLAKAFGSKVTVMSVIALDPFTGVDFYKIAPAVTQYILEAEANAEGRLKDIKETLSHHGILVETKIIREVPTATGILNIADEINADLIVMGSHGRTGLKKLFLGSVAQEVLTISPIPVLIVKQSN</sequence>
<dbReference type="AlphaFoldDB" id="A0A1Y3CGM7"/>
<keyword evidence="2" id="KW-0963">Cytoplasm</keyword>
<reference evidence="4 5" key="1">
    <citation type="submission" date="2017-04" db="EMBL/GenBank/DDBJ databases">
        <title>High diversity of culturable Acinetobacter species in natural soil and water ecosystems.</title>
        <authorList>
            <person name="Nemec A."/>
            <person name="Radolfova-Krizova L."/>
        </authorList>
    </citation>
    <scope>NUCLEOTIDE SEQUENCE [LARGE SCALE GENOMIC DNA]</scope>
    <source>
        <strain evidence="4 5">ANC 4999</strain>
    </source>
</reference>
<comment type="similarity">
    <text evidence="1 2">Belongs to the universal stress protein A family.</text>
</comment>
<proteinExistence type="inferred from homology"/>
<name>A0A1Y3CGM7_9GAMM</name>
<dbReference type="OrthoDB" id="9792500at2"/>
<evidence type="ECO:0000313" key="4">
    <source>
        <dbReference type="EMBL" id="OTG65061.1"/>
    </source>
</evidence>
<evidence type="ECO:0000313" key="5">
    <source>
        <dbReference type="Proteomes" id="UP000242765"/>
    </source>
</evidence>
<dbReference type="InterPro" id="IPR006016">
    <property type="entry name" value="UspA"/>
</dbReference>